<dbReference type="STRING" id="104452.A0A0L7LBL0"/>
<reference evidence="2 3" key="1">
    <citation type="journal article" date="2015" name="Genome Biol. Evol.">
        <title>The genome of winter moth (Operophtera brumata) provides a genomic perspective on sexual dimorphism and phenology.</title>
        <authorList>
            <person name="Derks M.F."/>
            <person name="Smit S."/>
            <person name="Salis L."/>
            <person name="Schijlen E."/>
            <person name="Bossers A."/>
            <person name="Mateman C."/>
            <person name="Pijl A.S."/>
            <person name="de Ridder D."/>
            <person name="Groenen M.A."/>
            <person name="Visser M.E."/>
            <person name="Megens H.J."/>
        </authorList>
    </citation>
    <scope>NUCLEOTIDE SEQUENCE [LARGE SCALE GENOMIC DNA]</scope>
    <source>
        <strain evidence="2">WM2013NL</strain>
        <tissue evidence="2">Head and thorax</tissue>
    </source>
</reference>
<dbReference type="AlphaFoldDB" id="A0A0L7LBL0"/>
<dbReference type="PANTHER" id="PTHR34239">
    <property type="entry name" value="APPLE DOMAIN-CONTAINING PROTEIN"/>
    <property type="match status" value="1"/>
</dbReference>
<keyword evidence="3" id="KW-1185">Reference proteome</keyword>
<dbReference type="PANTHER" id="PTHR34239:SF2">
    <property type="entry name" value="TRANSPOSABLE ELEMENT P TRANSPOSASE_THAP9 CONSERVED DOMAIN-CONTAINING PROTEIN"/>
    <property type="match status" value="1"/>
</dbReference>
<evidence type="ECO:0000256" key="1">
    <source>
        <dbReference type="SAM" id="MobiDB-lite"/>
    </source>
</evidence>
<evidence type="ECO:0000313" key="2">
    <source>
        <dbReference type="EMBL" id="KOB72780.1"/>
    </source>
</evidence>
<name>A0A0L7LBL0_OPEBR</name>
<feature type="region of interest" description="Disordered" evidence="1">
    <location>
        <begin position="65"/>
        <end position="91"/>
    </location>
</feature>
<organism evidence="2 3">
    <name type="scientific">Operophtera brumata</name>
    <name type="common">Winter moth</name>
    <name type="synonym">Phalaena brumata</name>
    <dbReference type="NCBI Taxonomy" id="104452"/>
    <lineage>
        <taxon>Eukaryota</taxon>
        <taxon>Metazoa</taxon>
        <taxon>Ecdysozoa</taxon>
        <taxon>Arthropoda</taxon>
        <taxon>Hexapoda</taxon>
        <taxon>Insecta</taxon>
        <taxon>Pterygota</taxon>
        <taxon>Neoptera</taxon>
        <taxon>Endopterygota</taxon>
        <taxon>Lepidoptera</taxon>
        <taxon>Glossata</taxon>
        <taxon>Ditrysia</taxon>
        <taxon>Geometroidea</taxon>
        <taxon>Geometridae</taxon>
        <taxon>Larentiinae</taxon>
        <taxon>Operophtera</taxon>
    </lineage>
</organism>
<accession>A0A0L7LBL0</accession>
<sequence length="271" mass="30653">MNKKKRTNECDKEHLLKKIRKLEEKIRKLPVLVEESDNNEICKEGLLLSPVIMDSDEQEIYATRVDHEDTPPLGSPTEQIESSHNDNSDNDQILDESVLEILGAVHSEQKGVTLHQEIATSWTEILTNGLKKEEREEISKSNLPFQNCLELCAPKLNPEVKSALPESARKRDQVIESRQKQISTVLSCLGSALQGCVRGSDVKDILKKVNQASRLLCGTLYLDSASRRSLVLFYINKDMKESLQHTRPQEYLFGNDLSEKIKTAKSVQKSV</sequence>
<proteinExistence type="predicted"/>
<dbReference type="Proteomes" id="UP000037510">
    <property type="component" value="Unassembled WGS sequence"/>
</dbReference>
<comment type="caution">
    <text evidence="2">The sequence shown here is derived from an EMBL/GenBank/DDBJ whole genome shotgun (WGS) entry which is preliminary data.</text>
</comment>
<protein>
    <submittedName>
        <fullName evidence="2">ORF1p</fullName>
    </submittedName>
</protein>
<dbReference type="EMBL" id="JTDY01001825">
    <property type="protein sequence ID" value="KOB72780.1"/>
    <property type="molecule type" value="Genomic_DNA"/>
</dbReference>
<evidence type="ECO:0000313" key="3">
    <source>
        <dbReference type="Proteomes" id="UP000037510"/>
    </source>
</evidence>
<gene>
    <name evidence="2" type="ORF">OBRU01_11813</name>
</gene>